<dbReference type="Gene3D" id="3.80.10.10">
    <property type="entry name" value="Ribonuclease Inhibitor"/>
    <property type="match status" value="1"/>
</dbReference>
<dbReference type="FunCoup" id="A0A4Q1BLC2">
    <property type="interactions" value="98"/>
</dbReference>
<dbReference type="InterPro" id="IPR027038">
    <property type="entry name" value="RanGap"/>
</dbReference>
<evidence type="ECO:0000256" key="1">
    <source>
        <dbReference type="ARBA" id="ARBA00022468"/>
    </source>
</evidence>
<dbReference type="STRING" id="5217.A0A4Q1BLC2"/>
<keyword evidence="3" id="KW-0677">Repeat</keyword>
<reference evidence="5 6" key="1">
    <citation type="submission" date="2016-06" db="EMBL/GenBank/DDBJ databases">
        <title>Evolution of pathogenesis and genome organization in the Tremellales.</title>
        <authorList>
            <person name="Cuomo C."/>
            <person name="Litvintseva A."/>
            <person name="Heitman J."/>
            <person name="Chen Y."/>
            <person name="Sun S."/>
            <person name="Springer D."/>
            <person name="Dromer F."/>
            <person name="Young S."/>
            <person name="Zeng Q."/>
            <person name="Chapman S."/>
            <person name="Gujja S."/>
            <person name="Saif S."/>
            <person name="Birren B."/>
        </authorList>
    </citation>
    <scope>NUCLEOTIDE SEQUENCE [LARGE SCALE GENOMIC DNA]</scope>
    <source>
        <strain evidence="5 6">ATCC 28783</strain>
    </source>
</reference>
<feature type="region of interest" description="Disordered" evidence="4">
    <location>
        <begin position="349"/>
        <end position="403"/>
    </location>
</feature>
<accession>A0A4Q1BLC2</accession>
<evidence type="ECO:0000256" key="4">
    <source>
        <dbReference type="SAM" id="MobiDB-lite"/>
    </source>
</evidence>
<dbReference type="GO" id="GO:0005829">
    <property type="term" value="C:cytosol"/>
    <property type="evidence" value="ECO:0007669"/>
    <property type="project" value="TreeGrafter"/>
</dbReference>
<dbReference type="SUPFAM" id="SSF52047">
    <property type="entry name" value="RNI-like"/>
    <property type="match status" value="1"/>
</dbReference>
<evidence type="ECO:0000256" key="3">
    <source>
        <dbReference type="ARBA" id="ARBA00022737"/>
    </source>
</evidence>
<dbReference type="InParanoid" id="A0A4Q1BLC2"/>
<dbReference type="GO" id="GO:0006913">
    <property type="term" value="P:nucleocytoplasmic transport"/>
    <property type="evidence" value="ECO:0007669"/>
    <property type="project" value="TreeGrafter"/>
</dbReference>
<evidence type="ECO:0000313" key="6">
    <source>
        <dbReference type="Proteomes" id="UP000289152"/>
    </source>
</evidence>
<dbReference type="EMBL" id="SDIL01000046">
    <property type="protein sequence ID" value="RXK38536.1"/>
    <property type="molecule type" value="Genomic_DNA"/>
</dbReference>
<gene>
    <name evidence="5" type="ORF">M231_04168</name>
</gene>
<dbReference type="CDD" id="cd00116">
    <property type="entry name" value="LRR_RI"/>
    <property type="match status" value="1"/>
</dbReference>
<organism evidence="5 6">
    <name type="scientific">Tremella mesenterica</name>
    <name type="common">Jelly fungus</name>
    <dbReference type="NCBI Taxonomy" id="5217"/>
    <lineage>
        <taxon>Eukaryota</taxon>
        <taxon>Fungi</taxon>
        <taxon>Dikarya</taxon>
        <taxon>Basidiomycota</taxon>
        <taxon>Agaricomycotina</taxon>
        <taxon>Tremellomycetes</taxon>
        <taxon>Tremellales</taxon>
        <taxon>Tremellaceae</taxon>
        <taxon>Tremella</taxon>
    </lineage>
</organism>
<dbReference type="GO" id="GO:0031267">
    <property type="term" value="F:small GTPase binding"/>
    <property type="evidence" value="ECO:0007669"/>
    <property type="project" value="TreeGrafter"/>
</dbReference>
<dbReference type="PANTHER" id="PTHR24113:SF12">
    <property type="entry name" value="RAN GTPASE-ACTIVATING PROTEIN 1"/>
    <property type="match status" value="1"/>
</dbReference>
<dbReference type="Proteomes" id="UP000289152">
    <property type="component" value="Unassembled WGS sequence"/>
</dbReference>
<dbReference type="InterPro" id="IPR032675">
    <property type="entry name" value="LRR_dom_sf"/>
</dbReference>
<dbReference type="GO" id="GO:0005634">
    <property type="term" value="C:nucleus"/>
    <property type="evidence" value="ECO:0007669"/>
    <property type="project" value="TreeGrafter"/>
</dbReference>
<sequence>MSTSTSVSSSDNHRVWSILGKNLKADTADQLEPYFSQLVEMKDVEEVHLGGNSLGVGACEALAEVFKQKKGLKIVNLADIFTGRLITEIPQSLSALCSSLISHTSLIEINLSDNAFGGRCADSMVPFLSSNTHLQIFKLNNNGLGPQGGIIISSALLKNAEKCKSEGKPSNLKVIICGRNRLENGSASSWAKAFSAHGNLKEIRMPQNGIRMEGIKSLSEGLENNTKLEILDLQDNTITKIGMRSLIKVLPKWKELKELNLSDCLLGPSGGIALASLLAKGNNDKLEILKLQYGELDKRFVEILTEAIAQHLKKLKELELNGNWFEADDDCVEGLRKALALNGFEDALDELDDMEEPPSEEEDEDEDEDGKDEDDDEEPDDGVAPGVDGTASLPPADDKDTDV</sequence>
<name>A0A4Q1BLC2_TREME</name>
<dbReference type="AlphaFoldDB" id="A0A4Q1BLC2"/>
<dbReference type="InterPro" id="IPR001611">
    <property type="entry name" value="Leu-rich_rpt"/>
</dbReference>
<evidence type="ECO:0000256" key="2">
    <source>
        <dbReference type="ARBA" id="ARBA00022614"/>
    </source>
</evidence>
<dbReference type="GO" id="GO:0048471">
    <property type="term" value="C:perinuclear region of cytoplasm"/>
    <property type="evidence" value="ECO:0007669"/>
    <property type="project" value="TreeGrafter"/>
</dbReference>
<protein>
    <submittedName>
        <fullName evidence="5">Ran GTPase-activating protein 1</fullName>
    </submittedName>
</protein>
<dbReference type="SMART" id="SM00368">
    <property type="entry name" value="LRR_RI"/>
    <property type="match status" value="6"/>
</dbReference>
<keyword evidence="6" id="KW-1185">Reference proteome</keyword>
<dbReference type="Pfam" id="PF13516">
    <property type="entry name" value="LRR_6"/>
    <property type="match status" value="3"/>
</dbReference>
<comment type="caution">
    <text evidence="5">The sequence shown here is derived from an EMBL/GenBank/DDBJ whole genome shotgun (WGS) entry which is preliminary data.</text>
</comment>
<evidence type="ECO:0000313" key="5">
    <source>
        <dbReference type="EMBL" id="RXK38536.1"/>
    </source>
</evidence>
<keyword evidence="2" id="KW-0433">Leucine-rich repeat</keyword>
<feature type="compositionally biased region" description="Acidic residues" evidence="4">
    <location>
        <begin position="349"/>
        <end position="381"/>
    </location>
</feature>
<dbReference type="GO" id="GO:0005096">
    <property type="term" value="F:GTPase activator activity"/>
    <property type="evidence" value="ECO:0007669"/>
    <property type="project" value="UniProtKB-KW"/>
</dbReference>
<proteinExistence type="predicted"/>
<dbReference type="OrthoDB" id="184583at2759"/>
<dbReference type="PANTHER" id="PTHR24113">
    <property type="entry name" value="RAN GTPASE-ACTIVATING PROTEIN 1"/>
    <property type="match status" value="1"/>
</dbReference>
<keyword evidence="1" id="KW-0343">GTPase activation</keyword>
<dbReference type="VEuPathDB" id="FungiDB:TREMEDRAFT_26727"/>